<dbReference type="PhylomeDB" id="K6VGP5"/>
<organism evidence="3 4">
    <name type="scientific">Plasmodium cynomolgi (strain B)</name>
    <dbReference type="NCBI Taxonomy" id="1120755"/>
    <lineage>
        <taxon>Eukaryota</taxon>
        <taxon>Sar</taxon>
        <taxon>Alveolata</taxon>
        <taxon>Apicomplexa</taxon>
        <taxon>Aconoidasida</taxon>
        <taxon>Haemosporida</taxon>
        <taxon>Plasmodiidae</taxon>
        <taxon>Plasmodium</taxon>
        <taxon>Plasmodium (Plasmodium)</taxon>
    </lineage>
</organism>
<evidence type="ECO:0000256" key="1">
    <source>
        <dbReference type="SAM" id="MobiDB-lite"/>
    </source>
</evidence>
<sequence length="843" mass="98125">MKDVKLLLEKLRISRERELEREVKIFLELKKLSDGTPKGDEQNAVATEKGANGVSMASDANSPDSYINYVRKKINSVRRKTVFEHSYYRNALNCYDHSEHYKEVIKYTPSDIQETHKSDMKKAIIHREDNHQTFYYSYLVRKYCERNFLNCVHNYFIRSLTYSFLEKNFFFNFLSANLCVLDRCIKQVEVLSVETENENLAHLLNRCRDVILGVYKELATLHGMEKQITEVQMVVDDKETHDVRSSLVKYFPFLDNRFGKSSEGGSRHDIHMKELYGVYAFIYVFSNVFYVSSLAYAKADFMELNETMLYFLSRERMAQKGGSNHMWSDILQDLNTLKNATALQSEFFAASAVKQIGGHSQVNPNVNHVTRDNPPLRPCIHQFFYIGIDFDKTIIKKDSYSAFFKILEKHYFKQSVRKGKDNLTKEDVSFFDNFSFEKMKNKPEPTTQEKVEYIHKMGHWFVLKEMEILEMLKKDQANKAEVYSKSYYYYLNQVDKVHVTYSMLLSYYDVFKDVDVDVLNKLISEHYERFELNDYFLEVFLHLLNHKMENRDSFYFDIITLNLKKQICLYTIRNNLLKVRDGEGTTLPLPPPPPRSKQGTRSQEEEGMPSQKEVGMPPHNEVGTRSQEDYYRTFKNYFHVYYSKTHTYDKNQRKYTGAFEYSRLKIKHDDYQLRRDGSTNGGRETSQGVIENVSLCSFYDKTLIKTRVCSLLSDINHKLSAFIGDSLIDLDAMLHSDIAILVGHNELLISFCEKHNIVIKPLVCAAAKIELLARRRGGLTSSSSGATGSSNGPTSSRNDGTAEVAPPTDQREEELNDLYDEKEKVIYSTESWLEIGIFFFGDL</sequence>
<protein>
    <submittedName>
        <fullName evidence="3">Uncharacterized protein</fullName>
    </submittedName>
</protein>
<keyword evidence="2" id="KW-0472">Membrane</keyword>
<reference evidence="3" key="1">
    <citation type="journal article" date="2012" name="Nat. Genet.">
        <title>Plasmodium cynomolgi genome sequences provide insight into Plasmodium vivax and the monkey malaria clade.</title>
        <authorList>
            <person name="Tachibana S."/>
            <person name="Sullivan S.A."/>
            <person name="Kawai S."/>
            <person name="Nakamura S."/>
            <person name="Kim H.R."/>
            <person name="Goto N."/>
            <person name="Arisue N."/>
            <person name="Palacpac N.M.Q."/>
            <person name="Honma H."/>
            <person name="Yagi M."/>
            <person name="Tougan T."/>
            <person name="Katakai Y."/>
            <person name="Kaneko O."/>
            <person name="Mita T."/>
            <person name="Kita K."/>
            <person name="Yasutomi Y."/>
            <person name="Sutton P.L."/>
            <person name="Shakhbatyan R."/>
            <person name="Horii T."/>
            <person name="Yasunaga T."/>
            <person name="Barnwell J.W."/>
            <person name="Escalante A.A."/>
            <person name="Carlton J.M."/>
            <person name="Tanabe K."/>
        </authorList>
    </citation>
    <scope>NUCLEOTIDE SEQUENCE [LARGE SCALE GENOMIC DNA]</scope>
    <source>
        <strain evidence="3">B</strain>
    </source>
</reference>
<name>K6VGP5_PLACD</name>
<dbReference type="AlphaFoldDB" id="K6VGP5"/>
<dbReference type="RefSeq" id="XP_004224434.1">
    <property type="nucleotide sequence ID" value="XM_004224386.1"/>
</dbReference>
<dbReference type="GeneID" id="14694861"/>
<dbReference type="EMBL" id="DF157105">
    <property type="protein sequence ID" value="GAB68487.1"/>
    <property type="molecule type" value="Genomic_DNA"/>
</dbReference>
<evidence type="ECO:0000313" key="4">
    <source>
        <dbReference type="Proteomes" id="UP000006319"/>
    </source>
</evidence>
<evidence type="ECO:0000256" key="2">
    <source>
        <dbReference type="SAM" id="Phobius"/>
    </source>
</evidence>
<dbReference type="KEGG" id="pcy:PCYB_133610"/>
<feature type="region of interest" description="Disordered" evidence="1">
    <location>
        <begin position="582"/>
        <end position="624"/>
    </location>
</feature>
<dbReference type="Proteomes" id="UP000006319">
    <property type="component" value="Chromosome 13"/>
</dbReference>
<feature type="region of interest" description="Disordered" evidence="1">
    <location>
        <begin position="778"/>
        <end position="816"/>
    </location>
</feature>
<accession>K6VGP5</accession>
<feature type="compositionally biased region" description="Low complexity" evidence="1">
    <location>
        <begin position="778"/>
        <end position="796"/>
    </location>
</feature>
<feature type="transmembrane region" description="Helical" evidence="2">
    <location>
        <begin position="276"/>
        <end position="297"/>
    </location>
</feature>
<evidence type="ECO:0000313" key="3">
    <source>
        <dbReference type="EMBL" id="GAB68487.1"/>
    </source>
</evidence>
<dbReference type="OrthoDB" id="10255128at2759"/>
<proteinExistence type="predicted"/>
<keyword evidence="4" id="KW-1185">Reference proteome</keyword>
<keyword evidence="2" id="KW-1133">Transmembrane helix</keyword>
<dbReference type="OMA" id="ICLYTIR"/>
<gene>
    <name evidence="3" type="ORF">PCYB_133610</name>
</gene>
<keyword evidence="2" id="KW-0812">Transmembrane</keyword>
<dbReference type="eggNOG" id="ENOG502QWUF">
    <property type="taxonomic scope" value="Eukaryota"/>
</dbReference>
<dbReference type="VEuPathDB" id="PlasmoDB:PCYB_133610"/>